<dbReference type="Proteomes" id="UP000064249">
    <property type="component" value="Unassembled WGS sequence"/>
</dbReference>
<dbReference type="PRINTS" id="PR00081">
    <property type="entry name" value="GDHRDH"/>
</dbReference>
<dbReference type="Gene3D" id="3.40.50.720">
    <property type="entry name" value="NAD(P)-binding Rossmann-like Domain"/>
    <property type="match status" value="1"/>
</dbReference>
<dbReference type="EMBL" id="LGFU01000001">
    <property type="protein sequence ID" value="KUK47086.1"/>
    <property type="molecule type" value="Genomic_DNA"/>
</dbReference>
<evidence type="ECO:0000256" key="2">
    <source>
        <dbReference type="ARBA" id="ARBA00023002"/>
    </source>
</evidence>
<reference evidence="3 4" key="1">
    <citation type="journal article" date="2015" name="MBio">
        <title>Genome-Resolved Metagenomic Analysis Reveals Roles for Candidate Phyla and Other Microbial Community Members in Biogeochemical Transformations in Oil Reservoirs.</title>
        <authorList>
            <person name="Hu P."/>
            <person name="Tom L."/>
            <person name="Singh A."/>
            <person name="Thomas B.C."/>
            <person name="Baker B.J."/>
            <person name="Piceno Y.M."/>
            <person name="Andersen G.L."/>
            <person name="Banfield J.F."/>
        </authorList>
    </citation>
    <scope>NUCLEOTIDE SEQUENCE [LARGE SCALE GENOMIC DNA]</scope>
    <source>
        <strain evidence="3">46_16</strain>
    </source>
</reference>
<name>A0A101FZ77_9CHLR</name>
<evidence type="ECO:0000256" key="1">
    <source>
        <dbReference type="ARBA" id="ARBA00006484"/>
    </source>
</evidence>
<dbReference type="GO" id="GO:0016491">
    <property type="term" value="F:oxidoreductase activity"/>
    <property type="evidence" value="ECO:0007669"/>
    <property type="project" value="UniProtKB-KW"/>
</dbReference>
<accession>A0A101FZ77</accession>
<keyword evidence="2" id="KW-0560">Oxidoreductase</keyword>
<proteinExistence type="inferred from homology"/>
<gene>
    <name evidence="3" type="ORF">XD73_0032</name>
</gene>
<organism evidence="3 4">
    <name type="scientific">Anaerolinea thermophila</name>
    <dbReference type="NCBI Taxonomy" id="167964"/>
    <lineage>
        <taxon>Bacteria</taxon>
        <taxon>Bacillati</taxon>
        <taxon>Chloroflexota</taxon>
        <taxon>Anaerolineae</taxon>
        <taxon>Anaerolineales</taxon>
        <taxon>Anaerolineaceae</taxon>
        <taxon>Anaerolinea</taxon>
    </lineage>
</organism>
<dbReference type="InterPro" id="IPR002347">
    <property type="entry name" value="SDR_fam"/>
</dbReference>
<dbReference type="AlphaFoldDB" id="A0A101FZ77"/>
<dbReference type="SUPFAM" id="SSF51735">
    <property type="entry name" value="NAD(P)-binding Rossmann-fold domains"/>
    <property type="match status" value="1"/>
</dbReference>
<dbReference type="PANTHER" id="PTHR43639">
    <property type="entry name" value="OXIDOREDUCTASE, SHORT-CHAIN DEHYDROGENASE/REDUCTASE FAMILY (AFU_ORTHOLOGUE AFUA_5G02870)"/>
    <property type="match status" value="1"/>
</dbReference>
<comment type="caution">
    <text evidence="3">The sequence shown here is derived from an EMBL/GenBank/DDBJ whole genome shotgun (WGS) entry which is preliminary data.</text>
</comment>
<comment type="similarity">
    <text evidence="1">Belongs to the short-chain dehydrogenases/reductases (SDR) family.</text>
</comment>
<evidence type="ECO:0000313" key="3">
    <source>
        <dbReference type="EMBL" id="KUK47086.1"/>
    </source>
</evidence>
<evidence type="ECO:0000313" key="4">
    <source>
        <dbReference type="Proteomes" id="UP000064249"/>
    </source>
</evidence>
<dbReference type="InterPro" id="IPR036291">
    <property type="entry name" value="NAD(P)-bd_dom_sf"/>
</dbReference>
<protein>
    <submittedName>
        <fullName evidence="3">Short-chain dehydrogenase/reductase</fullName>
    </submittedName>
</protein>
<dbReference type="PANTHER" id="PTHR43639:SF1">
    <property type="entry name" value="SHORT-CHAIN DEHYDROGENASE_REDUCTASE FAMILY PROTEIN"/>
    <property type="match status" value="1"/>
</dbReference>
<dbReference type="Pfam" id="PF13561">
    <property type="entry name" value="adh_short_C2"/>
    <property type="match status" value="1"/>
</dbReference>
<sequence length="241" mass="26663">MSNIKGKRILITGASKRIGRAFAVAAAQQGVHIFLHYSRSKDEALQVQQEIQNLGSACDLIQANFDHPEEAIEAFEPIFTQYEIYALVNNASIFLQNTLRDTSIQDWNMHQSVNLTMPFLLTQAYANSTKNSEGRIINLLDWRALRPGKDHFAYTISKSGLAALTKASALALAPQFQVNGMALGAILPPSDGSESDSIIKQVPAGRWAEMDEVIHSFLFLLESPRYITGEIIHIDGGRHLV</sequence>